<evidence type="ECO:0000256" key="10">
    <source>
        <dbReference type="RuleBase" id="RU351113"/>
    </source>
</evidence>
<feature type="transmembrane region" description="Helical" evidence="10">
    <location>
        <begin position="325"/>
        <end position="348"/>
    </location>
</feature>
<dbReference type="PANTHER" id="PTHR21137:SF35">
    <property type="entry name" value="ODORANT RECEPTOR 19A-RELATED"/>
    <property type="match status" value="1"/>
</dbReference>
<dbReference type="GO" id="GO:0007165">
    <property type="term" value="P:signal transduction"/>
    <property type="evidence" value="ECO:0007669"/>
    <property type="project" value="UniProtKB-KW"/>
</dbReference>
<dbReference type="EMBL" id="MN731528">
    <property type="protein sequence ID" value="QPZ88943.1"/>
    <property type="molecule type" value="mRNA"/>
</dbReference>
<name>A0A7T3R163_DIACI</name>
<evidence type="ECO:0000256" key="4">
    <source>
        <dbReference type="ARBA" id="ARBA00022692"/>
    </source>
</evidence>
<gene>
    <name evidence="11" type="primary">OR30</name>
</gene>
<organism evidence="11">
    <name type="scientific">Diaphorina citri</name>
    <name type="common">Asian citrus psyllid</name>
    <dbReference type="NCBI Taxonomy" id="121845"/>
    <lineage>
        <taxon>Eukaryota</taxon>
        <taxon>Metazoa</taxon>
        <taxon>Ecdysozoa</taxon>
        <taxon>Arthropoda</taxon>
        <taxon>Hexapoda</taxon>
        <taxon>Insecta</taxon>
        <taxon>Pterygota</taxon>
        <taxon>Neoptera</taxon>
        <taxon>Paraneoptera</taxon>
        <taxon>Hemiptera</taxon>
        <taxon>Sternorrhyncha</taxon>
        <taxon>Psylloidea</taxon>
        <taxon>Psyllidae</taxon>
        <taxon>Diaphorininae</taxon>
        <taxon>Diaphorina</taxon>
    </lineage>
</organism>
<evidence type="ECO:0000256" key="3">
    <source>
        <dbReference type="ARBA" id="ARBA00022606"/>
    </source>
</evidence>
<keyword evidence="2" id="KW-1003">Cell membrane</keyword>
<comment type="similarity">
    <text evidence="10">Belongs to the insect chemoreceptor superfamily. Heteromeric odorant receptor channel (TC 1.A.69) family.</text>
</comment>
<feature type="transmembrane region" description="Helical" evidence="10">
    <location>
        <begin position="54"/>
        <end position="73"/>
    </location>
</feature>
<dbReference type="AlphaFoldDB" id="A0A7T3R163"/>
<sequence>MNFTLLSSSLKVTELTFNLVSRLVRMVSLKNLCTMLEKSGAINLHTRKNRQQSIYVVVTYVMFILYICGHFFSTVTRSIRYEPEFVQMIADDALYLMILLSINNYRAEYRLLGKLLYMESSFSKACHGIIKKCEREANLIFKFSLGAVFCANVEKIFKALLPIPSAELEIRRYVYRTENAHRRHPSNVRILFMDESKSYTYEIIYLFQSWIFVLLIVWITVVITFIPVLVVHMRGQYKILAKYIEKIGEVHRDPLGNAIMYTNIETDEYVVLKLKKIDGKTDRRIQMREMREKRELQNEYQRRYLIQIFKFHKRILMYQDQCVKLLSPIVLSLVMGHTIIFTLGLCQLVLSRTELSPQRLFTFISEFVAEAFAYFILCNCSEIANDCNLILCKAINTCSWTNCSSQTRRDISILLRRVQQPNHLRFYSGALILSRAYFLKVLKVAYTFLNFVLNV</sequence>
<comment type="subcellular location">
    <subcellularLocation>
        <location evidence="1 10">Cell membrane</location>
        <topology evidence="1 10">Multi-pass membrane protein</topology>
    </subcellularLocation>
</comment>
<dbReference type="InterPro" id="IPR004117">
    <property type="entry name" value="7tm6_olfct_rcpt"/>
</dbReference>
<protein>
    <recommendedName>
        <fullName evidence="10">Odorant receptor</fullName>
    </recommendedName>
</protein>
<comment type="caution">
    <text evidence="10">Lacks conserved residue(s) required for the propagation of feature annotation.</text>
</comment>
<evidence type="ECO:0000256" key="9">
    <source>
        <dbReference type="ARBA" id="ARBA00023224"/>
    </source>
</evidence>
<dbReference type="GO" id="GO:0004984">
    <property type="term" value="F:olfactory receptor activity"/>
    <property type="evidence" value="ECO:0007669"/>
    <property type="project" value="InterPro"/>
</dbReference>
<feature type="transmembrane region" description="Helical" evidence="10">
    <location>
        <begin position="203"/>
        <end position="230"/>
    </location>
</feature>
<dbReference type="GO" id="GO:0005549">
    <property type="term" value="F:odorant binding"/>
    <property type="evidence" value="ECO:0007669"/>
    <property type="project" value="InterPro"/>
</dbReference>
<proteinExistence type="evidence at transcript level"/>
<accession>A0A7T3R163</accession>
<evidence type="ECO:0000313" key="11">
    <source>
        <dbReference type="EMBL" id="QPZ88943.1"/>
    </source>
</evidence>
<keyword evidence="9 10" id="KW-0807">Transducer</keyword>
<dbReference type="GO" id="GO:0005886">
    <property type="term" value="C:plasma membrane"/>
    <property type="evidence" value="ECO:0007669"/>
    <property type="project" value="UniProtKB-SubCell"/>
</dbReference>
<keyword evidence="5 10" id="KW-0552">Olfaction</keyword>
<keyword evidence="7 10" id="KW-0472">Membrane</keyword>
<evidence type="ECO:0000256" key="1">
    <source>
        <dbReference type="ARBA" id="ARBA00004651"/>
    </source>
</evidence>
<keyword evidence="3 10" id="KW-0716">Sensory transduction</keyword>
<keyword evidence="8 10" id="KW-0675">Receptor</keyword>
<keyword evidence="4 10" id="KW-0812">Transmembrane</keyword>
<evidence type="ECO:0000256" key="5">
    <source>
        <dbReference type="ARBA" id="ARBA00022725"/>
    </source>
</evidence>
<evidence type="ECO:0000256" key="7">
    <source>
        <dbReference type="ARBA" id="ARBA00023136"/>
    </source>
</evidence>
<dbReference type="PANTHER" id="PTHR21137">
    <property type="entry name" value="ODORANT RECEPTOR"/>
    <property type="match status" value="1"/>
</dbReference>
<reference evidence="11" key="1">
    <citation type="submission" date="2019-11" db="EMBL/GenBank/DDBJ databases">
        <title>Host plant odors and their recognition by OBPs of Diaphorina citri Kuwayama (Hemiptera: Psyllidae).</title>
        <authorList>
            <person name="Zhengbing W."/>
            <person name="Xinnian Z."/>
        </authorList>
    </citation>
    <scope>NUCLEOTIDE SEQUENCE</scope>
</reference>
<evidence type="ECO:0000256" key="6">
    <source>
        <dbReference type="ARBA" id="ARBA00022989"/>
    </source>
</evidence>
<keyword evidence="6 10" id="KW-1133">Transmembrane helix</keyword>
<evidence type="ECO:0000256" key="8">
    <source>
        <dbReference type="ARBA" id="ARBA00023170"/>
    </source>
</evidence>
<dbReference type="Pfam" id="PF02949">
    <property type="entry name" value="7tm_6"/>
    <property type="match status" value="1"/>
</dbReference>
<evidence type="ECO:0000256" key="2">
    <source>
        <dbReference type="ARBA" id="ARBA00022475"/>
    </source>
</evidence>